<dbReference type="InterPro" id="IPR001107">
    <property type="entry name" value="Band_7"/>
</dbReference>
<dbReference type="RefSeq" id="XP_033798427.1">
    <property type="nucleotide sequence ID" value="XM_033942536.1"/>
</dbReference>
<evidence type="ECO:0000313" key="5">
    <source>
        <dbReference type="RefSeq" id="XP_033798425.1"/>
    </source>
</evidence>
<keyword evidence="2" id="KW-0472">Membrane</keyword>
<dbReference type="GeneID" id="117359558"/>
<dbReference type="RefSeq" id="XP_033798428.1">
    <property type="nucleotide sequence ID" value="XM_033942537.1"/>
</dbReference>
<feature type="domain" description="Band 7" evidence="3">
    <location>
        <begin position="46"/>
        <end position="185"/>
    </location>
</feature>
<evidence type="ECO:0000313" key="9">
    <source>
        <dbReference type="RefSeq" id="XP_033798430.1"/>
    </source>
</evidence>
<dbReference type="Gene3D" id="3.30.479.30">
    <property type="entry name" value="Band 7 domain"/>
    <property type="match status" value="1"/>
</dbReference>
<dbReference type="OrthoDB" id="2105077at2759"/>
<evidence type="ECO:0000313" key="8">
    <source>
        <dbReference type="RefSeq" id="XP_033798429.1"/>
    </source>
</evidence>
<keyword evidence="4" id="KW-1185">Reference proteome</keyword>
<evidence type="ECO:0000313" key="7">
    <source>
        <dbReference type="RefSeq" id="XP_033798428.1"/>
    </source>
</evidence>
<dbReference type="Proteomes" id="UP000515159">
    <property type="component" value="Chromosome 4"/>
</dbReference>
<sequence length="188" mass="20889">MNAVIDPIVISDHAGHENEGTGFWGIILIFFSFIVFLVTFPWSILTSVKIVREHQRAIIFRLGKMTKEGVRGPGIYFILPCIDEFFRIEGRTTKASIRSEVLTKDFLTVGIDAAFCFKIENPVAVVFQVNNLANTLQMLARSTLGRLLGEKNPLRGSNGMGATGTRERNGVHTNTNARIRTGQSAYKT</sequence>
<evidence type="ECO:0000313" key="10">
    <source>
        <dbReference type="RefSeq" id="XP_033798431.1"/>
    </source>
</evidence>
<dbReference type="InterPro" id="IPR001972">
    <property type="entry name" value="Stomatin_HflK_fam"/>
</dbReference>
<dbReference type="RefSeq" id="XP_033798429.1">
    <property type="nucleotide sequence ID" value="XM_033942538.1"/>
</dbReference>
<dbReference type="RefSeq" id="XP_033798430.1">
    <property type="nucleotide sequence ID" value="XM_033942539.1"/>
</dbReference>
<reference evidence="5 6" key="1">
    <citation type="submission" date="2025-04" db="UniProtKB">
        <authorList>
            <consortium name="RefSeq"/>
        </authorList>
    </citation>
    <scope>IDENTIFICATION</scope>
</reference>
<dbReference type="GO" id="GO:0005886">
    <property type="term" value="C:plasma membrane"/>
    <property type="evidence" value="ECO:0007669"/>
    <property type="project" value="InterPro"/>
</dbReference>
<feature type="transmembrane region" description="Helical" evidence="2">
    <location>
        <begin position="23"/>
        <end position="45"/>
    </location>
</feature>
<evidence type="ECO:0000313" key="6">
    <source>
        <dbReference type="RefSeq" id="XP_033798427.1"/>
    </source>
</evidence>
<protein>
    <submittedName>
        <fullName evidence="5 6">Erythrocyte band 7 integral membrane protein-like isoform X1</fullName>
    </submittedName>
</protein>
<dbReference type="AlphaFoldDB" id="A0A6P8QN69"/>
<evidence type="ECO:0000256" key="2">
    <source>
        <dbReference type="SAM" id="Phobius"/>
    </source>
</evidence>
<accession>A0A6P8QN69</accession>
<evidence type="ECO:0000259" key="3">
    <source>
        <dbReference type="SMART" id="SM00244"/>
    </source>
</evidence>
<dbReference type="SMART" id="SM00244">
    <property type="entry name" value="PHB"/>
    <property type="match status" value="1"/>
</dbReference>
<dbReference type="SUPFAM" id="SSF117892">
    <property type="entry name" value="Band 7/SPFH domain"/>
    <property type="match status" value="1"/>
</dbReference>
<dbReference type="PANTHER" id="PTHR10264">
    <property type="entry name" value="BAND 7 PROTEIN-RELATED"/>
    <property type="match status" value="1"/>
</dbReference>
<evidence type="ECO:0000256" key="1">
    <source>
        <dbReference type="ARBA" id="ARBA00008164"/>
    </source>
</evidence>
<keyword evidence="2" id="KW-1133">Transmembrane helix</keyword>
<organism evidence="4 8">
    <name type="scientific">Geotrypetes seraphini</name>
    <name type="common">Gaboon caecilian</name>
    <name type="synonym">Caecilia seraphini</name>
    <dbReference type="NCBI Taxonomy" id="260995"/>
    <lineage>
        <taxon>Eukaryota</taxon>
        <taxon>Metazoa</taxon>
        <taxon>Chordata</taxon>
        <taxon>Craniata</taxon>
        <taxon>Vertebrata</taxon>
        <taxon>Euteleostomi</taxon>
        <taxon>Amphibia</taxon>
        <taxon>Gymnophiona</taxon>
        <taxon>Geotrypetes</taxon>
    </lineage>
</organism>
<evidence type="ECO:0000313" key="4">
    <source>
        <dbReference type="Proteomes" id="UP000515159"/>
    </source>
</evidence>
<gene>
    <name evidence="5 6 7 8 9 10" type="primary">LOC117359558</name>
</gene>
<dbReference type="KEGG" id="gsh:117359558"/>
<dbReference type="Pfam" id="PF01145">
    <property type="entry name" value="Band_7"/>
    <property type="match status" value="1"/>
</dbReference>
<dbReference type="InterPro" id="IPR043202">
    <property type="entry name" value="Band-7_stomatin-like"/>
</dbReference>
<dbReference type="RefSeq" id="XP_033798431.1">
    <property type="nucleotide sequence ID" value="XM_033942540.1"/>
</dbReference>
<proteinExistence type="inferred from homology"/>
<name>A0A6P8QN69_GEOSA</name>
<keyword evidence="2" id="KW-0812">Transmembrane</keyword>
<dbReference type="PANTHER" id="PTHR10264:SF117">
    <property type="entry name" value="ERYTHROCYTE BAND 7 INTEGRAL MEMBRANE PROTEIN-LIKE"/>
    <property type="match status" value="1"/>
</dbReference>
<dbReference type="PRINTS" id="PR00721">
    <property type="entry name" value="STOMATIN"/>
</dbReference>
<dbReference type="RefSeq" id="XP_033798425.1">
    <property type="nucleotide sequence ID" value="XM_033942534.1"/>
</dbReference>
<comment type="similarity">
    <text evidence="1">Belongs to the band 7/mec-2 family.</text>
</comment>
<dbReference type="InterPro" id="IPR036013">
    <property type="entry name" value="Band_7/SPFH_dom_sf"/>
</dbReference>